<keyword evidence="1" id="KW-0812">Transmembrane</keyword>
<protein>
    <submittedName>
        <fullName evidence="2">Uncharacterized protein</fullName>
    </submittedName>
</protein>
<name>A0A8J2LIK9_9HEXA</name>
<organism evidence="2 3">
    <name type="scientific">Allacma fusca</name>
    <dbReference type="NCBI Taxonomy" id="39272"/>
    <lineage>
        <taxon>Eukaryota</taxon>
        <taxon>Metazoa</taxon>
        <taxon>Ecdysozoa</taxon>
        <taxon>Arthropoda</taxon>
        <taxon>Hexapoda</taxon>
        <taxon>Collembola</taxon>
        <taxon>Symphypleona</taxon>
        <taxon>Sminthuridae</taxon>
        <taxon>Allacma</taxon>
    </lineage>
</organism>
<dbReference type="EMBL" id="CAJVCH010564399">
    <property type="protein sequence ID" value="CAG7832316.1"/>
    <property type="molecule type" value="Genomic_DNA"/>
</dbReference>
<reference evidence="2" key="1">
    <citation type="submission" date="2021-06" db="EMBL/GenBank/DDBJ databases">
        <authorList>
            <person name="Hodson N. C."/>
            <person name="Mongue J. A."/>
            <person name="Jaron S. K."/>
        </authorList>
    </citation>
    <scope>NUCLEOTIDE SEQUENCE</scope>
</reference>
<dbReference type="AlphaFoldDB" id="A0A8J2LIK9"/>
<keyword evidence="1" id="KW-0472">Membrane</keyword>
<comment type="caution">
    <text evidence="2">The sequence shown here is derived from an EMBL/GenBank/DDBJ whole genome shotgun (WGS) entry which is preliminary data.</text>
</comment>
<evidence type="ECO:0000313" key="3">
    <source>
        <dbReference type="Proteomes" id="UP000708208"/>
    </source>
</evidence>
<feature type="transmembrane region" description="Helical" evidence="1">
    <location>
        <begin position="104"/>
        <end position="123"/>
    </location>
</feature>
<keyword evidence="3" id="KW-1185">Reference proteome</keyword>
<accession>A0A8J2LIK9</accession>
<dbReference type="Proteomes" id="UP000708208">
    <property type="component" value="Unassembled WGS sequence"/>
</dbReference>
<feature type="transmembrane region" description="Helical" evidence="1">
    <location>
        <begin position="75"/>
        <end position="92"/>
    </location>
</feature>
<evidence type="ECO:0000313" key="2">
    <source>
        <dbReference type="EMBL" id="CAG7832316.1"/>
    </source>
</evidence>
<evidence type="ECO:0000256" key="1">
    <source>
        <dbReference type="SAM" id="Phobius"/>
    </source>
</evidence>
<proteinExistence type="predicted"/>
<sequence>MERESGEGGYSVPCSFVIPMNSLQRNRVWGDSRREKSVNFFQLPCNLRNVTRSLGVKAGCYGSLKQYSNVGRGEATIFIFLLLVLPNVKTTIQNGTLTSQVILPFWINAISPSFACILIIVIIRGIKALKQFYFFPILLLSHLC</sequence>
<keyword evidence="1" id="KW-1133">Transmembrane helix</keyword>
<gene>
    <name evidence="2" type="ORF">AFUS01_LOCUS42003</name>
</gene>